<reference evidence="11 12" key="1">
    <citation type="journal article" date="2018" name="ISME J.">
        <title>Endosymbiont genomes yield clues of tubeworm success.</title>
        <authorList>
            <person name="Li Y."/>
            <person name="Liles M.R."/>
            <person name="Halanych K.M."/>
        </authorList>
    </citation>
    <scope>NUCLEOTIDE SEQUENCE [LARGE SCALE GENOMIC DNA]</scope>
    <source>
        <strain evidence="11">A1462</strain>
    </source>
</reference>
<evidence type="ECO:0000256" key="4">
    <source>
        <dbReference type="ARBA" id="ARBA00022475"/>
    </source>
</evidence>
<dbReference type="PANTHER" id="PTHR41164">
    <property type="entry name" value="CURLI PRODUCTION ASSEMBLY/TRANSPORT COMPONENT CSGG"/>
    <property type="match status" value="1"/>
</dbReference>
<evidence type="ECO:0000256" key="7">
    <source>
        <dbReference type="ARBA" id="ARBA00023139"/>
    </source>
</evidence>
<evidence type="ECO:0000256" key="10">
    <source>
        <dbReference type="SAM" id="SignalP"/>
    </source>
</evidence>
<keyword evidence="6" id="KW-0472">Membrane</keyword>
<keyword evidence="12" id="KW-1185">Reference proteome</keyword>
<comment type="function">
    <text evidence="1">May be involved in the biogenesis of curli organelles.</text>
</comment>
<accession>A0A370DH90</accession>
<sequence length="416" mass="43779">MGRSQQMLKLKHGLCLLTAALTLGLASLAQADYVAYSIIKEGGAKQPLPEYIGDIDVKYLVNLEWGGYSGKKTRIGVLPVENNSSSQSVSVSGPSGTYTYNAATSSGGVPVQGIEAMLTDVMHKTKRFRLVERKVLDQTLKEQDLGATGRIAKPSAAKIGKILGAQYLFQAVITHYEAGVEEKGGGLGGLIGGSAGALLGALSVKESKAVLGMNFRLINSETSEIIYTDQVEAELSESGLTFGGAGITGGGGLGGFMSKYAKTPIGQAVISTVNRGVYGLVKQTGTSPASGSVIKVKGNKIYLNLGQDTVEPGESLDLMRMGEQLIDPETGISLGGEEELVGSVKVTAAKEKYSIAKPAGRLKASRIKRGDKIVSQRAPEPMKFATSWKPPKEKSGFFGGDSKKETSSPFRDDSLF</sequence>
<keyword evidence="8" id="KW-0449">Lipoprotein</keyword>
<dbReference type="Gene3D" id="3.40.50.10610">
    <property type="entry name" value="ABC-type transport auxiliary lipoprotein component"/>
    <property type="match status" value="1"/>
</dbReference>
<evidence type="ECO:0000256" key="2">
    <source>
        <dbReference type="ARBA" id="ARBA00008899"/>
    </source>
</evidence>
<evidence type="ECO:0000256" key="3">
    <source>
        <dbReference type="ARBA" id="ARBA00014028"/>
    </source>
</evidence>
<evidence type="ECO:0000256" key="8">
    <source>
        <dbReference type="ARBA" id="ARBA00023288"/>
    </source>
</evidence>
<keyword evidence="7" id="KW-0564">Palmitate</keyword>
<comment type="caution">
    <text evidence="11">The sequence shown here is derived from an EMBL/GenBank/DDBJ whole genome shotgun (WGS) entry which is preliminary data.</text>
</comment>
<evidence type="ECO:0000256" key="6">
    <source>
        <dbReference type="ARBA" id="ARBA00023136"/>
    </source>
</evidence>
<feature type="chain" id="PRO_5016826932" description="Curli production assembly/transport component CsgG" evidence="10">
    <location>
        <begin position="32"/>
        <end position="416"/>
    </location>
</feature>
<comment type="similarity">
    <text evidence="2">Belongs to the CsgG family.</text>
</comment>
<dbReference type="Pfam" id="PF03783">
    <property type="entry name" value="CsgG"/>
    <property type="match status" value="1"/>
</dbReference>
<protein>
    <recommendedName>
        <fullName evidence="3">Curli production assembly/transport component CsgG</fullName>
    </recommendedName>
</protein>
<feature type="signal peptide" evidence="10">
    <location>
        <begin position="1"/>
        <end position="31"/>
    </location>
</feature>
<dbReference type="GO" id="GO:0030288">
    <property type="term" value="C:outer membrane-bounded periplasmic space"/>
    <property type="evidence" value="ECO:0007669"/>
    <property type="project" value="InterPro"/>
</dbReference>
<evidence type="ECO:0000313" key="11">
    <source>
        <dbReference type="EMBL" id="RDH84203.1"/>
    </source>
</evidence>
<keyword evidence="5 10" id="KW-0732">Signal</keyword>
<gene>
    <name evidence="11" type="ORF">DIZ78_13280</name>
</gene>
<feature type="region of interest" description="Disordered" evidence="9">
    <location>
        <begin position="372"/>
        <end position="416"/>
    </location>
</feature>
<dbReference type="EMBL" id="QFXE01000017">
    <property type="protein sequence ID" value="RDH84203.1"/>
    <property type="molecule type" value="Genomic_DNA"/>
</dbReference>
<keyword evidence="4" id="KW-1003">Cell membrane</keyword>
<dbReference type="PANTHER" id="PTHR41164:SF1">
    <property type="entry name" value="CURLI PRODUCTION ASSEMBLY_TRANSPORT COMPONENT CSGG"/>
    <property type="match status" value="1"/>
</dbReference>
<evidence type="ECO:0000256" key="5">
    <source>
        <dbReference type="ARBA" id="ARBA00022729"/>
    </source>
</evidence>
<name>A0A370DH90_9GAMM</name>
<evidence type="ECO:0000313" key="12">
    <source>
        <dbReference type="Proteomes" id="UP000254771"/>
    </source>
</evidence>
<dbReference type="Proteomes" id="UP000254771">
    <property type="component" value="Unassembled WGS sequence"/>
</dbReference>
<evidence type="ECO:0000256" key="1">
    <source>
        <dbReference type="ARBA" id="ARBA00003989"/>
    </source>
</evidence>
<feature type="compositionally biased region" description="Basic and acidic residues" evidence="9">
    <location>
        <begin position="390"/>
        <end position="416"/>
    </location>
</feature>
<dbReference type="AlphaFoldDB" id="A0A370DH90"/>
<organism evidence="11 12">
    <name type="scientific">endosymbiont of Escarpia spicata</name>
    <dbReference type="NCBI Taxonomy" id="2200908"/>
    <lineage>
        <taxon>Bacteria</taxon>
        <taxon>Pseudomonadati</taxon>
        <taxon>Pseudomonadota</taxon>
        <taxon>Gammaproteobacteria</taxon>
        <taxon>sulfur-oxidizing symbionts</taxon>
    </lineage>
</organism>
<dbReference type="InterPro" id="IPR005534">
    <property type="entry name" value="Curli_assmbl/transp-comp_CsgG"/>
</dbReference>
<proteinExistence type="inferred from homology"/>
<evidence type="ECO:0000256" key="9">
    <source>
        <dbReference type="SAM" id="MobiDB-lite"/>
    </source>
</evidence>